<feature type="compositionally biased region" description="Basic and acidic residues" evidence="1">
    <location>
        <begin position="43"/>
        <end position="57"/>
    </location>
</feature>
<accession>A0AAV7LP10</accession>
<evidence type="ECO:0000313" key="2">
    <source>
        <dbReference type="EMBL" id="KAJ1090628.1"/>
    </source>
</evidence>
<organism evidence="2 3">
    <name type="scientific">Pleurodeles waltl</name>
    <name type="common">Iberian ribbed newt</name>
    <dbReference type="NCBI Taxonomy" id="8319"/>
    <lineage>
        <taxon>Eukaryota</taxon>
        <taxon>Metazoa</taxon>
        <taxon>Chordata</taxon>
        <taxon>Craniata</taxon>
        <taxon>Vertebrata</taxon>
        <taxon>Euteleostomi</taxon>
        <taxon>Amphibia</taxon>
        <taxon>Batrachia</taxon>
        <taxon>Caudata</taxon>
        <taxon>Salamandroidea</taxon>
        <taxon>Salamandridae</taxon>
        <taxon>Pleurodelinae</taxon>
        <taxon>Pleurodeles</taxon>
    </lineage>
</organism>
<dbReference type="EMBL" id="JANPWB010000015">
    <property type="protein sequence ID" value="KAJ1090628.1"/>
    <property type="molecule type" value="Genomic_DNA"/>
</dbReference>
<feature type="region of interest" description="Disordered" evidence="1">
    <location>
        <begin position="1"/>
        <end position="141"/>
    </location>
</feature>
<gene>
    <name evidence="2" type="ORF">NDU88_003758</name>
</gene>
<proteinExistence type="predicted"/>
<dbReference type="AlphaFoldDB" id="A0AAV7LP10"/>
<protein>
    <submittedName>
        <fullName evidence="2">Uncharacterized protein</fullName>
    </submittedName>
</protein>
<reference evidence="2" key="1">
    <citation type="journal article" date="2022" name="bioRxiv">
        <title>Sequencing and chromosome-scale assembly of the giantPleurodeles waltlgenome.</title>
        <authorList>
            <person name="Brown T."/>
            <person name="Elewa A."/>
            <person name="Iarovenko S."/>
            <person name="Subramanian E."/>
            <person name="Araus A.J."/>
            <person name="Petzold A."/>
            <person name="Susuki M."/>
            <person name="Suzuki K.-i.T."/>
            <person name="Hayashi T."/>
            <person name="Toyoda A."/>
            <person name="Oliveira C."/>
            <person name="Osipova E."/>
            <person name="Leigh N.D."/>
            <person name="Simon A."/>
            <person name="Yun M.H."/>
        </authorList>
    </citation>
    <scope>NUCLEOTIDE SEQUENCE</scope>
    <source>
        <strain evidence="2">20211129_DDA</strain>
        <tissue evidence="2">Liver</tissue>
    </source>
</reference>
<sequence length="186" mass="20619">MEGRTHHPERGGKEKPNHLPKTLTGQKQQTGTPDSHRCKKKRAESVRKQASAKERQTRTKQQPPGTDRRVPSGFQATGRPTRSSSGPPATQEAASPAASGSVKEETQERSSTHSSVRLLQHKSGEPQEKAQQVRPHRRQSVVYPHVKAARRQTHSESYGFEIGRSNMRIDEISDVSGFVADGLYIP</sequence>
<dbReference type="Proteomes" id="UP001066276">
    <property type="component" value="Chromosome 11"/>
</dbReference>
<comment type="caution">
    <text evidence="2">The sequence shown here is derived from an EMBL/GenBank/DDBJ whole genome shotgun (WGS) entry which is preliminary data.</text>
</comment>
<feature type="compositionally biased region" description="Basic and acidic residues" evidence="1">
    <location>
        <begin position="1"/>
        <end position="17"/>
    </location>
</feature>
<feature type="compositionally biased region" description="Low complexity" evidence="1">
    <location>
        <begin position="19"/>
        <end position="33"/>
    </location>
</feature>
<evidence type="ECO:0000256" key="1">
    <source>
        <dbReference type="SAM" id="MobiDB-lite"/>
    </source>
</evidence>
<keyword evidence="3" id="KW-1185">Reference proteome</keyword>
<name>A0AAV7LP10_PLEWA</name>
<evidence type="ECO:0000313" key="3">
    <source>
        <dbReference type="Proteomes" id="UP001066276"/>
    </source>
</evidence>
<feature type="compositionally biased region" description="Basic and acidic residues" evidence="1">
    <location>
        <begin position="102"/>
        <end position="111"/>
    </location>
</feature>
<feature type="compositionally biased region" description="Polar residues" evidence="1">
    <location>
        <begin position="74"/>
        <end position="88"/>
    </location>
</feature>